<evidence type="ECO:0000313" key="7">
    <source>
        <dbReference type="EMBL" id="KIL57656.1"/>
    </source>
</evidence>
<evidence type="ECO:0000256" key="4">
    <source>
        <dbReference type="ARBA" id="ARBA00022833"/>
    </source>
</evidence>
<dbReference type="PANTHER" id="PTHR46481">
    <property type="entry name" value="ZINC FINGER BED DOMAIN-CONTAINING PROTEIN 4"/>
    <property type="match status" value="1"/>
</dbReference>
<dbReference type="Pfam" id="PF05699">
    <property type="entry name" value="Dimer_Tnp_hAT"/>
    <property type="match status" value="1"/>
</dbReference>
<keyword evidence="3" id="KW-0863">Zinc-finger</keyword>
<dbReference type="EMBL" id="KN818362">
    <property type="protein sequence ID" value="KIL57656.1"/>
    <property type="molecule type" value="Genomic_DNA"/>
</dbReference>
<dbReference type="PANTHER" id="PTHR46481:SF10">
    <property type="entry name" value="ZINC FINGER BED DOMAIN-CONTAINING PROTEIN 39"/>
    <property type="match status" value="1"/>
</dbReference>
<dbReference type="Proteomes" id="UP000054549">
    <property type="component" value="Unassembled WGS sequence"/>
</dbReference>
<dbReference type="GO" id="GO:0005634">
    <property type="term" value="C:nucleus"/>
    <property type="evidence" value="ECO:0007669"/>
    <property type="project" value="UniProtKB-SubCell"/>
</dbReference>
<organism evidence="7 8">
    <name type="scientific">Amanita muscaria (strain Koide BX008)</name>
    <dbReference type="NCBI Taxonomy" id="946122"/>
    <lineage>
        <taxon>Eukaryota</taxon>
        <taxon>Fungi</taxon>
        <taxon>Dikarya</taxon>
        <taxon>Basidiomycota</taxon>
        <taxon>Agaricomycotina</taxon>
        <taxon>Agaricomycetes</taxon>
        <taxon>Agaricomycetidae</taxon>
        <taxon>Agaricales</taxon>
        <taxon>Pluteineae</taxon>
        <taxon>Amanitaceae</taxon>
        <taxon>Amanita</taxon>
    </lineage>
</organism>
<dbReference type="InterPro" id="IPR008906">
    <property type="entry name" value="HATC_C_dom"/>
</dbReference>
<protein>
    <recommendedName>
        <fullName evidence="6">HAT C-terminal dimerisation domain-containing protein</fullName>
    </recommendedName>
</protein>
<proteinExistence type="predicted"/>
<accession>A0A0C2WLR8</accession>
<dbReference type="GO" id="GO:0008270">
    <property type="term" value="F:zinc ion binding"/>
    <property type="evidence" value="ECO:0007669"/>
    <property type="project" value="UniProtKB-KW"/>
</dbReference>
<feature type="domain" description="HAT C-terminal dimerisation" evidence="6">
    <location>
        <begin position="371"/>
        <end position="437"/>
    </location>
</feature>
<evidence type="ECO:0000256" key="1">
    <source>
        <dbReference type="ARBA" id="ARBA00004123"/>
    </source>
</evidence>
<name>A0A0C2WLR8_AMAMK</name>
<keyword evidence="2" id="KW-0479">Metal-binding</keyword>
<evidence type="ECO:0000256" key="5">
    <source>
        <dbReference type="ARBA" id="ARBA00023242"/>
    </source>
</evidence>
<dbReference type="InParanoid" id="A0A0C2WLR8"/>
<sequence>MNVLDRAAVTVKGGHWTLDNAAMNDTFMESLEELHIERDIPFNADDRRIMCFPHVVNIATGHVINSSTSNTYSDDPDEYDDSAELPNGSRDVVVLCRNTVRAIRASGQRIERFENTIEIGNEQQWFGVDKDGEPITLKTLQLLRDVRTRWDSVYFMIQRFLQLRQAIEHFLTSPLNKDIAHLRMTDAEWNQLEDFCAVLMIPHIVQHGMCAEKLPTLSASLPNFEMFMTAWETLGAKHPALKRYTDIGLKWATKYYHQMDNTKAYVIAMFLNPSFRMAWITAHWGEDYIRQARRTIKEMMAKYRQRLPAMSTTATDVPPPRGRGIPSSNPWATATKYNLSEMLQFHQPLQPSLRTVEEEFEIYVRDLSPPDTDMVLFWDMDGGKRFPTLHAMALDYLPIQASAVPCERVFSSASETDTKRRNRLHPTLMEALQILKFSLKRQRLDFMQGLETAEEDMLLPAEDAPDHLASALHGESSVDELIRALGDDSQTSIETTDM</sequence>
<dbReference type="InterPro" id="IPR012337">
    <property type="entry name" value="RNaseH-like_sf"/>
</dbReference>
<evidence type="ECO:0000256" key="3">
    <source>
        <dbReference type="ARBA" id="ARBA00022771"/>
    </source>
</evidence>
<evidence type="ECO:0000259" key="6">
    <source>
        <dbReference type="Pfam" id="PF05699"/>
    </source>
</evidence>
<dbReference type="InterPro" id="IPR052035">
    <property type="entry name" value="ZnF_BED_domain_contain"/>
</dbReference>
<dbReference type="GO" id="GO:0046983">
    <property type="term" value="F:protein dimerization activity"/>
    <property type="evidence" value="ECO:0007669"/>
    <property type="project" value="InterPro"/>
</dbReference>
<keyword evidence="4" id="KW-0862">Zinc</keyword>
<dbReference type="SUPFAM" id="SSF53098">
    <property type="entry name" value="Ribonuclease H-like"/>
    <property type="match status" value="1"/>
</dbReference>
<keyword evidence="8" id="KW-1185">Reference proteome</keyword>
<reference evidence="7 8" key="1">
    <citation type="submission" date="2014-04" db="EMBL/GenBank/DDBJ databases">
        <title>Evolutionary Origins and Diversification of the Mycorrhizal Mutualists.</title>
        <authorList>
            <consortium name="DOE Joint Genome Institute"/>
            <consortium name="Mycorrhizal Genomics Consortium"/>
            <person name="Kohler A."/>
            <person name="Kuo A."/>
            <person name="Nagy L.G."/>
            <person name="Floudas D."/>
            <person name="Copeland A."/>
            <person name="Barry K.W."/>
            <person name="Cichocki N."/>
            <person name="Veneault-Fourrey C."/>
            <person name="LaButti K."/>
            <person name="Lindquist E.A."/>
            <person name="Lipzen A."/>
            <person name="Lundell T."/>
            <person name="Morin E."/>
            <person name="Murat C."/>
            <person name="Riley R."/>
            <person name="Ohm R."/>
            <person name="Sun H."/>
            <person name="Tunlid A."/>
            <person name="Henrissat B."/>
            <person name="Grigoriev I.V."/>
            <person name="Hibbett D.S."/>
            <person name="Martin F."/>
        </authorList>
    </citation>
    <scope>NUCLEOTIDE SEQUENCE [LARGE SCALE GENOMIC DNA]</scope>
    <source>
        <strain evidence="7 8">Koide BX008</strain>
    </source>
</reference>
<keyword evidence="5" id="KW-0539">Nucleus</keyword>
<evidence type="ECO:0000256" key="2">
    <source>
        <dbReference type="ARBA" id="ARBA00022723"/>
    </source>
</evidence>
<dbReference type="OrthoDB" id="2790258at2759"/>
<comment type="subcellular location">
    <subcellularLocation>
        <location evidence="1">Nucleus</location>
    </subcellularLocation>
</comment>
<dbReference type="HOGENOM" id="CLU_009123_6_3_1"/>
<dbReference type="AlphaFoldDB" id="A0A0C2WLR8"/>
<gene>
    <name evidence="7" type="ORF">M378DRAFT_16119</name>
</gene>
<dbReference type="STRING" id="946122.A0A0C2WLR8"/>
<evidence type="ECO:0000313" key="8">
    <source>
        <dbReference type="Proteomes" id="UP000054549"/>
    </source>
</evidence>